<dbReference type="AlphaFoldDB" id="A0A510JEG3"/>
<proteinExistence type="predicted"/>
<reference evidence="1 2" key="1">
    <citation type="submission" date="2019-07" db="EMBL/GenBank/DDBJ databases">
        <title>Complete Genome Sequence of Leptotrichia hofstadii Strain JCM16775.</title>
        <authorList>
            <person name="Watanabe S."/>
            <person name="Cui L."/>
        </authorList>
    </citation>
    <scope>NUCLEOTIDE SEQUENCE [LARGE SCALE GENOMIC DNA]</scope>
    <source>
        <strain evidence="1 2">JCM16775</strain>
    </source>
</reference>
<protein>
    <submittedName>
        <fullName evidence="1">Uncharacterized protein</fullName>
    </submittedName>
</protein>
<dbReference type="EMBL" id="AP019823">
    <property type="protein sequence ID" value="BBM37688.1"/>
    <property type="molecule type" value="Genomic_DNA"/>
</dbReference>
<gene>
    <name evidence="1" type="ORF">JCM16775_0378</name>
</gene>
<dbReference type="OrthoDB" id="81979at2"/>
<keyword evidence="2" id="KW-1185">Reference proteome</keyword>
<evidence type="ECO:0000313" key="2">
    <source>
        <dbReference type="Proteomes" id="UP000321892"/>
    </source>
</evidence>
<accession>A0A510JEG3</accession>
<sequence length="66" mass="7896">MNTKKELTKDDITELLKDEEILYLLEDLKKSKERQEDIKITLVLKKGKITGKEYTVRKFNNKNRAR</sequence>
<dbReference type="Proteomes" id="UP000321892">
    <property type="component" value="Chromosome"/>
</dbReference>
<dbReference type="KEGG" id="lhf:JCM16775_0378"/>
<evidence type="ECO:0000313" key="1">
    <source>
        <dbReference type="EMBL" id="BBM37688.1"/>
    </source>
</evidence>
<dbReference type="RefSeq" id="WP_026745282.1">
    <property type="nucleotide sequence ID" value="NZ_AP019823.1"/>
</dbReference>
<organism evidence="1 2">
    <name type="scientific">Leptotrichia hofstadii</name>
    <dbReference type="NCBI Taxonomy" id="157688"/>
    <lineage>
        <taxon>Bacteria</taxon>
        <taxon>Fusobacteriati</taxon>
        <taxon>Fusobacteriota</taxon>
        <taxon>Fusobacteriia</taxon>
        <taxon>Fusobacteriales</taxon>
        <taxon>Leptotrichiaceae</taxon>
        <taxon>Leptotrichia</taxon>
    </lineage>
</organism>
<name>A0A510JEG3_9FUSO</name>